<gene>
    <name evidence="1" type="ORF">Bfra_006243</name>
</gene>
<dbReference type="EMBL" id="JABFCT010000001">
    <property type="protein sequence ID" value="KAF5879039.1"/>
    <property type="molecule type" value="Genomic_DNA"/>
</dbReference>
<comment type="caution">
    <text evidence="1">The sequence shown here is derived from an EMBL/GenBank/DDBJ whole genome shotgun (WGS) entry which is preliminary data.</text>
</comment>
<evidence type="ECO:0000313" key="1">
    <source>
        <dbReference type="EMBL" id="KAF5879039.1"/>
    </source>
</evidence>
<name>A0A8H6B437_9HELO</name>
<accession>A0A8H6B437</accession>
<dbReference type="OrthoDB" id="5362512at2759"/>
<evidence type="ECO:0000313" key="2">
    <source>
        <dbReference type="Proteomes" id="UP000531561"/>
    </source>
</evidence>
<dbReference type="Proteomes" id="UP000531561">
    <property type="component" value="Unassembled WGS sequence"/>
</dbReference>
<proteinExistence type="predicted"/>
<dbReference type="GeneID" id="59260309"/>
<organism evidence="1 2">
    <name type="scientific">Botrytis fragariae</name>
    <dbReference type="NCBI Taxonomy" id="1964551"/>
    <lineage>
        <taxon>Eukaryota</taxon>
        <taxon>Fungi</taxon>
        <taxon>Dikarya</taxon>
        <taxon>Ascomycota</taxon>
        <taxon>Pezizomycotina</taxon>
        <taxon>Leotiomycetes</taxon>
        <taxon>Helotiales</taxon>
        <taxon>Sclerotiniaceae</taxon>
        <taxon>Botrytis</taxon>
    </lineage>
</organism>
<sequence>MNDAKVLDIQFRTTTHDWYSHFLDRTMRIEYINLLDGTKNSGGLYPYRFSKTVHIGEESFSINYYFEDRRPSQDVFTKNILKEDPKLSHRSSPYVQWGPPPLVPQISGAYDCEEGLTMAPDSSKKVYGVILRDFENVKDKGELSFENELPLCQGVSGVNKAGNQMYIIALI</sequence>
<reference evidence="1 2" key="1">
    <citation type="journal article" date="2020" name="Phytopathology">
        <title>A high-quality genome resource of Botrytis fragariae, a new and rapidly spreading fungal pathogen causing strawberry gray mold in the U.S.A.</title>
        <authorList>
            <person name="Wu Y."/>
            <person name="Saski C.A."/>
            <person name="Schnabel G."/>
            <person name="Xiao S."/>
            <person name="Hu M."/>
        </authorList>
    </citation>
    <scope>NUCLEOTIDE SEQUENCE [LARGE SCALE GENOMIC DNA]</scope>
    <source>
        <strain evidence="1 2">BVB16</strain>
    </source>
</reference>
<dbReference type="AlphaFoldDB" id="A0A8H6B437"/>
<keyword evidence="2" id="KW-1185">Reference proteome</keyword>
<dbReference type="RefSeq" id="XP_037197983.1">
    <property type="nucleotide sequence ID" value="XM_037336617.1"/>
</dbReference>
<protein>
    <submittedName>
        <fullName evidence="1">Uncharacterized protein</fullName>
    </submittedName>
</protein>